<dbReference type="InterPro" id="IPR022973">
    <property type="entry name" value="Ribosomal_uL10_bac"/>
</dbReference>
<dbReference type="HAMAP" id="MF_00362">
    <property type="entry name" value="Ribosomal_uL10"/>
    <property type="match status" value="1"/>
</dbReference>
<evidence type="ECO:0000256" key="4">
    <source>
        <dbReference type="ARBA" id="ARBA00035202"/>
    </source>
</evidence>
<dbReference type="Gene3D" id="3.30.70.1730">
    <property type="match status" value="1"/>
</dbReference>
<name>A0A1F5SJV0_9BACT</name>
<dbReference type="GO" id="GO:0005840">
    <property type="term" value="C:ribosome"/>
    <property type="evidence" value="ECO:0007669"/>
    <property type="project" value="UniProtKB-KW"/>
</dbReference>
<keyword evidence="3 5" id="KW-0687">Ribonucleoprotein</keyword>
<dbReference type="Pfam" id="PF00466">
    <property type="entry name" value="Ribosomal_L10"/>
    <property type="match status" value="1"/>
</dbReference>
<sequence>MAITKKKKQQIVKDLADKISRAKSIIFTKFFGVSANDINSLRASFREQNSEYVVAKKTLMDKAFEKTDITGVAMREIDGEVAAVFGYEDEVAPAKTLGTFAKTHAGMQFVGGVLERRFIDAGAVQALAKLPSKLELYAKLVGSIQAPVSGFVNVLAGNLRGLVVVLKAIEEKKQ</sequence>
<dbReference type="Gene3D" id="6.10.250.290">
    <property type="match status" value="1"/>
</dbReference>
<evidence type="ECO:0000256" key="1">
    <source>
        <dbReference type="ARBA" id="ARBA00008889"/>
    </source>
</evidence>
<accession>A0A1F5SJV0</accession>
<dbReference type="InterPro" id="IPR047865">
    <property type="entry name" value="Ribosomal_uL10_bac_type"/>
</dbReference>
<comment type="subunit">
    <text evidence="5">Part of the ribosomal stalk of the 50S ribosomal subunit. The N-terminus interacts with L11 and the large rRNA to form the base of the stalk. The C-terminus forms an elongated spine to which L12 dimers bind in a sequential fashion forming a multimeric L10(L12)X complex.</text>
</comment>
<dbReference type="STRING" id="1797995.A2242_02950"/>
<keyword evidence="2 5" id="KW-0689">Ribosomal protein</keyword>
<evidence type="ECO:0000256" key="2">
    <source>
        <dbReference type="ARBA" id="ARBA00022980"/>
    </source>
</evidence>
<dbReference type="NCBIfam" id="NF000955">
    <property type="entry name" value="PRK00099.1-1"/>
    <property type="match status" value="1"/>
</dbReference>
<evidence type="ECO:0000313" key="6">
    <source>
        <dbReference type="EMBL" id="OGF27008.1"/>
    </source>
</evidence>
<dbReference type="CDD" id="cd05797">
    <property type="entry name" value="Ribosomal_L10"/>
    <property type="match status" value="1"/>
</dbReference>
<dbReference type="GO" id="GO:0006412">
    <property type="term" value="P:translation"/>
    <property type="evidence" value="ECO:0007669"/>
    <property type="project" value="UniProtKB-UniRule"/>
</dbReference>
<proteinExistence type="inferred from homology"/>
<comment type="similarity">
    <text evidence="1 5">Belongs to the universal ribosomal protein uL10 family.</text>
</comment>
<protein>
    <recommendedName>
        <fullName evidence="4 5">Large ribosomal subunit protein uL10</fullName>
    </recommendedName>
</protein>
<dbReference type="GO" id="GO:0070180">
    <property type="term" value="F:large ribosomal subunit rRNA binding"/>
    <property type="evidence" value="ECO:0007669"/>
    <property type="project" value="UniProtKB-UniRule"/>
</dbReference>
<comment type="caution">
    <text evidence="6">The sequence shown here is derived from an EMBL/GenBank/DDBJ whole genome shotgun (WGS) entry which is preliminary data.</text>
</comment>
<dbReference type="InterPro" id="IPR001790">
    <property type="entry name" value="Ribosomal_uL10"/>
</dbReference>
<comment type="function">
    <text evidence="5">Forms part of the ribosomal stalk, playing a central role in the interaction of the ribosome with GTP-bound translation factors.</text>
</comment>
<gene>
    <name evidence="5" type="primary">rplJ</name>
    <name evidence="6" type="ORF">A2242_02950</name>
</gene>
<keyword evidence="5" id="KW-0694">RNA-binding</keyword>
<evidence type="ECO:0000313" key="7">
    <source>
        <dbReference type="Proteomes" id="UP000178925"/>
    </source>
</evidence>
<evidence type="ECO:0000256" key="5">
    <source>
        <dbReference type="HAMAP-Rule" id="MF_00362"/>
    </source>
</evidence>
<evidence type="ECO:0000256" key="3">
    <source>
        <dbReference type="ARBA" id="ARBA00023274"/>
    </source>
</evidence>
<dbReference type="Proteomes" id="UP000178925">
    <property type="component" value="Unassembled WGS sequence"/>
</dbReference>
<dbReference type="InterPro" id="IPR043141">
    <property type="entry name" value="Ribosomal_uL10-like_sf"/>
</dbReference>
<dbReference type="SUPFAM" id="SSF160369">
    <property type="entry name" value="Ribosomal protein L10-like"/>
    <property type="match status" value="1"/>
</dbReference>
<keyword evidence="5" id="KW-0699">rRNA-binding</keyword>
<dbReference type="PANTHER" id="PTHR11560">
    <property type="entry name" value="39S RIBOSOMAL PROTEIN L10, MITOCHONDRIAL"/>
    <property type="match status" value="1"/>
</dbReference>
<organism evidence="6 7">
    <name type="scientific">Candidatus Falkowbacteria bacterium RIFOXYA2_FULL_47_9</name>
    <dbReference type="NCBI Taxonomy" id="1797995"/>
    <lineage>
        <taxon>Bacteria</taxon>
        <taxon>Candidatus Falkowiibacteriota</taxon>
    </lineage>
</organism>
<reference evidence="6 7" key="1">
    <citation type="journal article" date="2016" name="Nat. Commun.">
        <title>Thousands of microbial genomes shed light on interconnected biogeochemical processes in an aquifer system.</title>
        <authorList>
            <person name="Anantharaman K."/>
            <person name="Brown C.T."/>
            <person name="Hug L.A."/>
            <person name="Sharon I."/>
            <person name="Castelle C.J."/>
            <person name="Probst A.J."/>
            <person name="Thomas B.C."/>
            <person name="Singh A."/>
            <person name="Wilkins M.J."/>
            <person name="Karaoz U."/>
            <person name="Brodie E.L."/>
            <person name="Williams K.H."/>
            <person name="Hubbard S.S."/>
            <person name="Banfield J.F."/>
        </authorList>
    </citation>
    <scope>NUCLEOTIDE SEQUENCE [LARGE SCALE GENOMIC DNA]</scope>
</reference>
<dbReference type="GO" id="GO:1990904">
    <property type="term" value="C:ribonucleoprotein complex"/>
    <property type="evidence" value="ECO:0007669"/>
    <property type="project" value="UniProtKB-KW"/>
</dbReference>
<dbReference type="AlphaFoldDB" id="A0A1F5SJV0"/>
<dbReference type="EMBL" id="MFGC01000029">
    <property type="protein sequence ID" value="OGF27008.1"/>
    <property type="molecule type" value="Genomic_DNA"/>
</dbReference>